<gene>
    <name evidence="4" type="ORF">F0L46_09855</name>
</gene>
<evidence type="ECO:0000259" key="3">
    <source>
        <dbReference type="Pfam" id="PF07859"/>
    </source>
</evidence>
<dbReference type="Pfam" id="PF07859">
    <property type="entry name" value="Abhydrolase_3"/>
    <property type="match status" value="1"/>
</dbReference>
<dbReference type="PANTHER" id="PTHR48081">
    <property type="entry name" value="AB HYDROLASE SUPERFAMILY PROTEIN C4A8.06C"/>
    <property type="match status" value="1"/>
</dbReference>
<dbReference type="PANTHER" id="PTHR48081:SF30">
    <property type="entry name" value="ACETYL-HYDROLASE LIPR-RELATED"/>
    <property type="match status" value="1"/>
</dbReference>
<dbReference type="RefSeq" id="WP_149816979.1">
    <property type="nucleotide sequence ID" value="NZ_VUOA01000019.1"/>
</dbReference>
<dbReference type="AlphaFoldDB" id="A0A5B2VFB0"/>
<dbReference type="InterPro" id="IPR050300">
    <property type="entry name" value="GDXG_lipolytic_enzyme"/>
</dbReference>
<proteinExistence type="inferred from homology"/>
<dbReference type="InterPro" id="IPR013094">
    <property type="entry name" value="AB_hydrolase_3"/>
</dbReference>
<reference evidence="4 5" key="1">
    <citation type="submission" date="2019-09" db="EMBL/GenBank/DDBJ databases">
        <title>Salinarimonas rosea gen. nov., sp. nov., a new member of the a-2 subgroup of the Proteobacteria.</title>
        <authorList>
            <person name="Liu J."/>
        </authorList>
    </citation>
    <scope>NUCLEOTIDE SEQUENCE [LARGE SCALE GENOMIC DNA]</scope>
    <source>
        <strain evidence="4 5">BN140002</strain>
    </source>
</reference>
<evidence type="ECO:0000256" key="1">
    <source>
        <dbReference type="ARBA" id="ARBA00010515"/>
    </source>
</evidence>
<sequence length="313" mass="33490">MFDPALLDPAAADPQTLALNAEIVAKLAGLPDPWSVPAGVVREKRRLGLGPFPAMPASARASTLLVPGPAGEIPLRVIAPERPRGVYLHIHGGGWTWGSADEQDPWLDRLADACGLACVSVEYRLAPEHPYPAAPDDCEAAALWLVRESQARFGTRRLFIGGESAGAHLSLVTLLRLRDRHGTMPFAGANLFAGCYDLTLTPSAANWGTEKLILNTRDIRNFADGFCGPAIDRRAPDISPLYADLSGLPPLLVSVGTRDPLLDDTLFLAARVAAAQGRIETALWPGGAHVFPRFDSDLSERALARIDAFVDAL</sequence>
<evidence type="ECO:0000313" key="4">
    <source>
        <dbReference type="EMBL" id="KAA2237296.1"/>
    </source>
</evidence>
<evidence type="ECO:0000256" key="2">
    <source>
        <dbReference type="ARBA" id="ARBA00022801"/>
    </source>
</evidence>
<dbReference type="OrthoDB" id="9806180at2"/>
<dbReference type="SUPFAM" id="SSF53474">
    <property type="entry name" value="alpha/beta-Hydrolases"/>
    <property type="match status" value="1"/>
</dbReference>
<keyword evidence="2 4" id="KW-0378">Hydrolase</keyword>
<reference evidence="4 5" key="2">
    <citation type="submission" date="2019-09" db="EMBL/GenBank/DDBJ databases">
        <authorList>
            <person name="Jin C."/>
        </authorList>
    </citation>
    <scope>NUCLEOTIDE SEQUENCE [LARGE SCALE GENOMIC DNA]</scope>
    <source>
        <strain evidence="4 5">BN140002</strain>
    </source>
</reference>
<feature type="domain" description="Alpha/beta hydrolase fold-3" evidence="3">
    <location>
        <begin position="88"/>
        <end position="291"/>
    </location>
</feature>
<protein>
    <submittedName>
        <fullName evidence="4">Alpha/beta hydrolase</fullName>
    </submittedName>
</protein>
<dbReference type="GO" id="GO:0004806">
    <property type="term" value="F:triacylglycerol lipase activity"/>
    <property type="evidence" value="ECO:0007669"/>
    <property type="project" value="TreeGrafter"/>
</dbReference>
<dbReference type="Gene3D" id="3.40.50.1820">
    <property type="entry name" value="alpha/beta hydrolase"/>
    <property type="match status" value="1"/>
</dbReference>
<accession>A0A5B2VFB0</accession>
<comment type="similarity">
    <text evidence="1">Belongs to the 'GDXG' lipolytic enzyme family.</text>
</comment>
<keyword evidence="5" id="KW-1185">Reference proteome</keyword>
<organism evidence="4 5">
    <name type="scientific">Salinarimonas soli</name>
    <dbReference type="NCBI Taxonomy" id="1638099"/>
    <lineage>
        <taxon>Bacteria</taxon>
        <taxon>Pseudomonadati</taxon>
        <taxon>Pseudomonadota</taxon>
        <taxon>Alphaproteobacteria</taxon>
        <taxon>Hyphomicrobiales</taxon>
        <taxon>Salinarimonadaceae</taxon>
        <taxon>Salinarimonas</taxon>
    </lineage>
</organism>
<comment type="caution">
    <text evidence="4">The sequence shown here is derived from an EMBL/GenBank/DDBJ whole genome shotgun (WGS) entry which is preliminary data.</text>
</comment>
<dbReference type="InterPro" id="IPR029058">
    <property type="entry name" value="AB_hydrolase_fold"/>
</dbReference>
<dbReference type="EMBL" id="VUOA01000019">
    <property type="protein sequence ID" value="KAA2237296.1"/>
    <property type="molecule type" value="Genomic_DNA"/>
</dbReference>
<evidence type="ECO:0000313" key="5">
    <source>
        <dbReference type="Proteomes" id="UP000323142"/>
    </source>
</evidence>
<dbReference type="Proteomes" id="UP000323142">
    <property type="component" value="Unassembled WGS sequence"/>
</dbReference>
<name>A0A5B2VFB0_9HYPH</name>